<comment type="similarity">
    <text evidence="1">Belongs to the myoviridae tail sheath protein family.</text>
</comment>
<dbReference type="Proteomes" id="UP001597206">
    <property type="component" value="Unassembled WGS sequence"/>
</dbReference>
<accession>A0ABW3PB20</accession>
<evidence type="ECO:0000313" key="3">
    <source>
        <dbReference type="EMBL" id="MFD1122033.1"/>
    </source>
</evidence>
<dbReference type="EMBL" id="JBHTLN010000001">
    <property type="protein sequence ID" value="MFD1122033.1"/>
    <property type="molecule type" value="Genomic_DNA"/>
</dbReference>
<dbReference type="InterPro" id="IPR052042">
    <property type="entry name" value="Tail_sheath_structural"/>
</dbReference>
<protein>
    <submittedName>
        <fullName evidence="3">Phage tail sheath family protein</fullName>
    </submittedName>
</protein>
<reference evidence="4" key="1">
    <citation type="journal article" date="2019" name="Int. J. Syst. Evol. Microbiol.">
        <title>The Global Catalogue of Microorganisms (GCM) 10K type strain sequencing project: providing services to taxonomists for standard genome sequencing and annotation.</title>
        <authorList>
            <consortium name="The Broad Institute Genomics Platform"/>
            <consortium name="The Broad Institute Genome Sequencing Center for Infectious Disease"/>
            <person name="Wu L."/>
            <person name="Ma J."/>
        </authorList>
    </citation>
    <scope>NUCLEOTIDE SEQUENCE [LARGE SCALE GENOMIC DNA]</scope>
    <source>
        <strain evidence="4">CCUG 58411</strain>
    </source>
</reference>
<feature type="domain" description="Tail sheath protein C-terminal" evidence="2">
    <location>
        <begin position="386"/>
        <end position="490"/>
    </location>
</feature>
<organism evidence="3 4">
    <name type="scientific">Methylophilus flavus</name>
    <dbReference type="NCBI Taxonomy" id="640084"/>
    <lineage>
        <taxon>Bacteria</taxon>
        <taxon>Pseudomonadati</taxon>
        <taxon>Pseudomonadota</taxon>
        <taxon>Betaproteobacteria</taxon>
        <taxon>Nitrosomonadales</taxon>
        <taxon>Methylophilaceae</taxon>
        <taxon>Methylophilus</taxon>
    </lineage>
</organism>
<dbReference type="Pfam" id="PF17482">
    <property type="entry name" value="Phage_sheath_1C"/>
    <property type="match status" value="1"/>
</dbReference>
<dbReference type="PANTHER" id="PTHR35861">
    <property type="match status" value="1"/>
</dbReference>
<evidence type="ECO:0000313" key="4">
    <source>
        <dbReference type="Proteomes" id="UP001597206"/>
    </source>
</evidence>
<keyword evidence="4" id="KW-1185">Reference proteome</keyword>
<dbReference type="Gene3D" id="3.40.50.11780">
    <property type="match status" value="1"/>
</dbReference>
<proteinExistence type="inferred from homology"/>
<dbReference type="InterPro" id="IPR020287">
    <property type="entry name" value="Tail_sheath_C"/>
</dbReference>
<name>A0ABW3PB20_9PROT</name>
<dbReference type="PANTHER" id="PTHR35861:SF1">
    <property type="entry name" value="PHAGE TAIL SHEATH PROTEIN"/>
    <property type="match status" value="1"/>
</dbReference>
<sequence length="497" mass="54390">MATHKTPGVYVEETAKFPPSIAAVETAITAFIGYTEKAERDGASLLQVATGVSSLLEYERLFGGAPAEKVTLCLNNQNKVVEAKIDHTFYLYDSLRLFFANGGGRCMIVAVGDYSSEISSDSLAQGLNAIEKLTEPTIIVMPEAVATNNHGVALYDAALAQCAHVHNRMTICDLHHHVTETDFDLAVDDFRNGIGNENLKHGAVYGPWLVTAFTREIRFGNITLQRQADATVITPESLTSDANTLALIAQIRLAEQPAVGLKKSKVTYKETSRRHATLSLQALYQALYAQFDLFKDWVDQATLALNTIPPSGAIAGVYAQVDNNRGVWKAPANISLYQAKPIVDIPDAVQDGLNIDAIAGKSVNAIRTFTGKGTLVWGARTLAGNDNEWRYISVHRFFKFIEASIRQGIQAFVFEANDANTWTKLQAMIENFLILQWRAGALQGAKPEHAFYVAIGLGKTMTALDILEGRMLIEIGMACIRPAEFTILKFSQKMAQS</sequence>
<gene>
    <name evidence="3" type="ORF">ACFQ2T_05930</name>
</gene>
<evidence type="ECO:0000256" key="1">
    <source>
        <dbReference type="ARBA" id="ARBA00008005"/>
    </source>
</evidence>
<comment type="caution">
    <text evidence="3">The sequence shown here is derived from an EMBL/GenBank/DDBJ whole genome shotgun (WGS) entry which is preliminary data.</text>
</comment>
<dbReference type="RefSeq" id="WP_379031818.1">
    <property type="nucleotide sequence ID" value="NZ_JBHTLN010000001.1"/>
</dbReference>
<evidence type="ECO:0000259" key="2">
    <source>
        <dbReference type="Pfam" id="PF17482"/>
    </source>
</evidence>